<evidence type="ECO:0000256" key="2">
    <source>
        <dbReference type="ARBA" id="ARBA00022803"/>
    </source>
</evidence>
<evidence type="ECO:0000313" key="7">
    <source>
        <dbReference type="Proteomes" id="UP000544122"/>
    </source>
</evidence>
<evidence type="ECO:0000313" key="6">
    <source>
        <dbReference type="EMBL" id="NOJ41054.1"/>
    </source>
</evidence>
<dbReference type="InterPro" id="IPR011990">
    <property type="entry name" value="TPR-like_helical_dom_sf"/>
</dbReference>
<dbReference type="Pfam" id="PF16747">
    <property type="entry name" value="Adhesin_E"/>
    <property type="match status" value="1"/>
</dbReference>
<feature type="chain" id="PRO_5031173922" description="Surface-adhesin protein E-like domain-containing protein" evidence="4">
    <location>
        <begin position="27"/>
        <end position="605"/>
    </location>
</feature>
<dbReference type="InterPro" id="IPR050498">
    <property type="entry name" value="Ycf3"/>
</dbReference>
<name>A0A7Y4LWE2_9BRAD</name>
<dbReference type="Gene3D" id="1.25.40.10">
    <property type="entry name" value="Tetratricopeptide repeat domain"/>
    <property type="match status" value="4"/>
</dbReference>
<reference evidence="6 7" key="1">
    <citation type="submission" date="2020-03" db="EMBL/GenBank/DDBJ databases">
        <title>Bradyrhizobium diversity isolated from nodules of Indigofera sp.</title>
        <authorList>
            <person name="Klepa M."/>
            <person name="Helene L."/>
            <person name="Hungria M."/>
        </authorList>
    </citation>
    <scope>NUCLEOTIDE SEQUENCE [LARGE SCALE GENOMIC DNA]</scope>
    <source>
        <strain evidence="6 7">WSM 1791</strain>
    </source>
</reference>
<proteinExistence type="predicted"/>
<keyword evidence="4" id="KW-0732">Signal</keyword>
<sequence>MNFGSLRRTFRAAVFALLVIGSPSFAEQPGSSPVLISGVQEPEEMRAPPVAVGAKELSPPEREFAAATENFSKINDPNVLPALNRILAKYPDFGDGYVARLSFLCDRNDRQAALTDLASAIKFAASSRSKDTVALSSIRAKLVFASGDQAGAMNLLEEAVRTDPRHASDFVNTGSAKPERSASVCTWTASDMETLTQRFPSDYRSHMFHGLYYAKFAPIDDDSIGPAIESLDKAIQLNAKSPLPQLFKADLLSNFLIFGKRLAKLAWTDAARDKLDAEVVQEYSKALVIDPSLVPALKGRSLAYLHLKKNRQAISDYDRILSVDSREATSIHDRGLAKMALGDIYDAISDFTSYIELKSAPESQSEGRSDLAHGYESRADAYLKTRQWDRAIGDYTRAISYEPGNSLILMNISQFRAIYPEYGAVSDDILARKLQQTFYPAFKYEDFSKGFFQGKPMPSTVIPDVYMKRADAYLGAGNWRQASKEFRRAMNGFPAYAEALDRWREIGSATKQRIYVDLKTFDDAKRQSVKVWIKQLQGLGKPGASDFVLLQFELNCLTSQLRQVSFTNYDAAGELTRSGQASGRWSSPIPETLGEIVHSGACRSH</sequence>
<feature type="domain" description="Surface-adhesin protein E-like" evidence="5">
    <location>
        <begin position="503"/>
        <end position="603"/>
    </location>
</feature>
<feature type="repeat" description="TPR" evidence="3">
    <location>
        <begin position="463"/>
        <end position="496"/>
    </location>
</feature>
<organism evidence="6 7">
    <name type="scientific">Bradyrhizobium australiense</name>
    <dbReference type="NCBI Taxonomy" id="2721161"/>
    <lineage>
        <taxon>Bacteria</taxon>
        <taxon>Pseudomonadati</taxon>
        <taxon>Pseudomonadota</taxon>
        <taxon>Alphaproteobacteria</taxon>
        <taxon>Hyphomicrobiales</taxon>
        <taxon>Nitrobacteraceae</taxon>
        <taxon>Bradyrhizobium</taxon>
    </lineage>
</organism>
<comment type="caution">
    <text evidence="6">The sequence shown here is derived from an EMBL/GenBank/DDBJ whole genome shotgun (WGS) entry which is preliminary data.</text>
</comment>
<keyword evidence="7" id="KW-1185">Reference proteome</keyword>
<keyword evidence="2 3" id="KW-0802">TPR repeat</keyword>
<gene>
    <name evidence="6" type="ORF">HCN58_15840</name>
</gene>
<dbReference type="PANTHER" id="PTHR44858">
    <property type="entry name" value="TETRATRICOPEPTIDE REPEAT PROTEIN 6"/>
    <property type="match status" value="1"/>
</dbReference>
<feature type="signal peptide" evidence="4">
    <location>
        <begin position="1"/>
        <end position="26"/>
    </location>
</feature>
<evidence type="ECO:0000256" key="4">
    <source>
        <dbReference type="SAM" id="SignalP"/>
    </source>
</evidence>
<dbReference type="PROSITE" id="PS50005">
    <property type="entry name" value="TPR"/>
    <property type="match status" value="2"/>
</dbReference>
<feature type="repeat" description="TPR" evidence="3">
    <location>
        <begin position="372"/>
        <end position="405"/>
    </location>
</feature>
<evidence type="ECO:0000256" key="1">
    <source>
        <dbReference type="ARBA" id="ARBA00022737"/>
    </source>
</evidence>
<accession>A0A7Y4LWE2</accession>
<dbReference type="RefSeq" id="WP_171580264.1">
    <property type="nucleotide sequence ID" value="NZ_JAAVLX010000004.1"/>
</dbReference>
<evidence type="ECO:0000256" key="3">
    <source>
        <dbReference type="PROSITE-ProRule" id="PRU00339"/>
    </source>
</evidence>
<dbReference type="AlphaFoldDB" id="A0A7Y4LWE2"/>
<dbReference type="Proteomes" id="UP000544122">
    <property type="component" value="Unassembled WGS sequence"/>
</dbReference>
<dbReference type="EMBL" id="JAAVLX010000004">
    <property type="protein sequence ID" value="NOJ41054.1"/>
    <property type="molecule type" value="Genomic_DNA"/>
</dbReference>
<dbReference type="SUPFAM" id="SSF48452">
    <property type="entry name" value="TPR-like"/>
    <property type="match status" value="2"/>
</dbReference>
<keyword evidence="1" id="KW-0677">Repeat</keyword>
<protein>
    <recommendedName>
        <fullName evidence="5">Surface-adhesin protein E-like domain-containing protein</fullName>
    </recommendedName>
</protein>
<dbReference type="InterPro" id="IPR031939">
    <property type="entry name" value="Adhesin_E-like"/>
</dbReference>
<evidence type="ECO:0000259" key="5">
    <source>
        <dbReference type="Pfam" id="PF16747"/>
    </source>
</evidence>
<dbReference type="SMART" id="SM00028">
    <property type="entry name" value="TPR"/>
    <property type="match status" value="5"/>
</dbReference>
<dbReference type="InterPro" id="IPR019734">
    <property type="entry name" value="TPR_rpt"/>
</dbReference>
<dbReference type="PANTHER" id="PTHR44858:SF1">
    <property type="entry name" value="UDP-N-ACETYLGLUCOSAMINE--PEPTIDE N-ACETYLGLUCOSAMINYLTRANSFERASE SPINDLY-RELATED"/>
    <property type="match status" value="1"/>
</dbReference>